<gene>
    <name evidence="3" type="ORF">TTHERM_00532660</name>
</gene>
<feature type="domain" description="Cyclic nucleotide-binding" evidence="2">
    <location>
        <begin position="46"/>
        <end position="210"/>
    </location>
</feature>
<feature type="region of interest" description="Disordered" evidence="1">
    <location>
        <begin position="100"/>
        <end position="134"/>
    </location>
</feature>
<feature type="region of interest" description="Disordered" evidence="1">
    <location>
        <begin position="846"/>
        <end position="866"/>
    </location>
</feature>
<feature type="domain" description="Cyclic nucleotide-binding" evidence="2">
    <location>
        <begin position="213"/>
        <end position="297"/>
    </location>
</feature>
<dbReference type="Proteomes" id="UP000009168">
    <property type="component" value="Unassembled WGS sequence"/>
</dbReference>
<dbReference type="SMART" id="SM00100">
    <property type="entry name" value="cNMP"/>
    <property type="match status" value="2"/>
</dbReference>
<organism evidence="3 4">
    <name type="scientific">Tetrahymena thermophila (strain SB210)</name>
    <dbReference type="NCBI Taxonomy" id="312017"/>
    <lineage>
        <taxon>Eukaryota</taxon>
        <taxon>Sar</taxon>
        <taxon>Alveolata</taxon>
        <taxon>Ciliophora</taxon>
        <taxon>Intramacronucleata</taxon>
        <taxon>Oligohymenophorea</taxon>
        <taxon>Hymenostomatida</taxon>
        <taxon>Tetrahymenina</taxon>
        <taxon>Tetrahymenidae</taxon>
        <taxon>Tetrahymena</taxon>
    </lineage>
</organism>
<dbReference type="InterPro" id="IPR000595">
    <property type="entry name" value="cNMP-bd_dom"/>
</dbReference>
<dbReference type="STRING" id="312017.Q248A3"/>
<dbReference type="InterPro" id="IPR018490">
    <property type="entry name" value="cNMP-bd_dom_sf"/>
</dbReference>
<protein>
    <submittedName>
        <fullName evidence="3">Cyclic nucleotide-binding domain protein</fullName>
    </submittedName>
</protein>
<dbReference type="CDD" id="cd00038">
    <property type="entry name" value="CAP_ED"/>
    <property type="match status" value="2"/>
</dbReference>
<proteinExistence type="predicted"/>
<feature type="compositionally biased region" description="Polar residues" evidence="1">
    <location>
        <begin position="846"/>
        <end position="865"/>
    </location>
</feature>
<dbReference type="RefSeq" id="XP_001024387.2">
    <property type="nucleotide sequence ID" value="XM_001024387.2"/>
</dbReference>
<sequence>MSQSVQFKDLLASLRKSPNQRSLEDVLIIKNYLMTIQFLKDSFKGQEQSFEQLSKMFRLEIFDEDQTIFHIDSKGDKYYLILQGQVGIYIRPPKQISKGETKLKLSKKKDDQTQDNKLDKNKDSRKDVDEKEESLQFKKNNHLDSLIMVKQLQEGQTFGEMALIYNQPRLATIHTFQETILAVLTKRDFRLIMKKAEMRQIKGELKFLKQVYLFQSWSYENLRDIYLNSEQVQLQIGQNVFKEDDPADSIYIIKRGSFLLSKQVQLANTQSNVDGLIKNQNLIGKIGQLGECDVFGEEEFVSLINLIFKENDYDENSYFDQQNQQLEQFIFENQKTNRFSTVTCDSREGGTLIRIKINDYLLRILNYSETRKIALNSIKQKIALHSQVHERNCETFVFYQKYLIRGDPQFFKNPLSSMVCQNAIYSNNATIDQPNYQGINSERKKGISPIESPIFSESVTITKDLKQNNKKNQSSQERNQNGRVSSRANNKYSNQVKSNENLDNLTIQASNQVKNSSQKQKLKKYKFQFISEQCDDSIFTEKIPENLKQIHKERQKQKYEAMQIYKYEQTNYQKVQLNHFKNKYNQNEIPYYKQNAYSKSIEPIISNKIAKLGYKVIKLKDQEIENQNGEYYSIEDHFSNQQTQRNEISNLMQITSCGDNWINSSSIDQKINLNSHQMQKTKNKFPMSKQNTGKSKIEGIPQIREYQKIRLRPLIIDNQINSTCKNLSNKNSFDFNNFYNGKLDQGQNQSLTDSIYNNISLQITPKKQHFKSNNQSLDHKQHLNKSYDIYHPVNLSKERNQNNSRDWKSRQQYVNSLLNEFQSKSISFNKIKLLNCQQIAPVVKLQGQNSPQDHQKPLNNKIQPQSKRRENLFQLKCITDSI</sequence>
<keyword evidence="4" id="KW-1185">Reference proteome</keyword>
<dbReference type="HOGENOM" id="CLU_308089_0_0_1"/>
<dbReference type="PANTHER" id="PTHR23011:SF28">
    <property type="entry name" value="CYCLIC NUCLEOTIDE-BINDING DOMAIN CONTAINING PROTEIN"/>
    <property type="match status" value="1"/>
</dbReference>
<dbReference type="PANTHER" id="PTHR23011">
    <property type="entry name" value="CYCLIC NUCLEOTIDE-BINDING DOMAIN CONTAINING PROTEIN"/>
    <property type="match status" value="1"/>
</dbReference>
<dbReference type="Gene3D" id="2.60.120.10">
    <property type="entry name" value="Jelly Rolls"/>
    <property type="match status" value="2"/>
</dbReference>
<dbReference type="EMBL" id="GG662455">
    <property type="protein sequence ID" value="EAS04142.2"/>
    <property type="molecule type" value="Genomic_DNA"/>
</dbReference>
<evidence type="ECO:0000256" key="1">
    <source>
        <dbReference type="SAM" id="MobiDB-lite"/>
    </source>
</evidence>
<feature type="region of interest" description="Disordered" evidence="1">
    <location>
        <begin position="467"/>
        <end position="504"/>
    </location>
</feature>
<dbReference type="KEGG" id="tet:TTHERM_00532660"/>
<dbReference type="InParanoid" id="Q248A3"/>
<dbReference type="InterPro" id="IPR014710">
    <property type="entry name" value="RmlC-like_jellyroll"/>
</dbReference>
<evidence type="ECO:0000313" key="3">
    <source>
        <dbReference type="EMBL" id="EAS04142.2"/>
    </source>
</evidence>
<accession>Q248A3</accession>
<dbReference type="Pfam" id="PF00027">
    <property type="entry name" value="cNMP_binding"/>
    <property type="match status" value="1"/>
</dbReference>
<name>Q248A3_TETTS</name>
<dbReference type="SUPFAM" id="SSF51206">
    <property type="entry name" value="cAMP-binding domain-like"/>
    <property type="match status" value="2"/>
</dbReference>
<dbReference type="AlphaFoldDB" id="Q248A3"/>
<feature type="compositionally biased region" description="Polar residues" evidence="1">
    <location>
        <begin position="470"/>
        <end position="504"/>
    </location>
</feature>
<dbReference type="PROSITE" id="PS50042">
    <property type="entry name" value="CNMP_BINDING_3"/>
    <property type="match status" value="2"/>
</dbReference>
<evidence type="ECO:0000259" key="2">
    <source>
        <dbReference type="PROSITE" id="PS50042"/>
    </source>
</evidence>
<reference evidence="4" key="1">
    <citation type="journal article" date="2006" name="PLoS Biol.">
        <title>Macronuclear genome sequence of the ciliate Tetrahymena thermophila, a model eukaryote.</title>
        <authorList>
            <person name="Eisen J.A."/>
            <person name="Coyne R.S."/>
            <person name="Wu M."/>
            <person name="Wu D."/>
            <person name="Thiagarajan M."/>
            <person name="Wortman J.R."/>
            <person name="Badger J.H."/>
            <person name="Ren Q."/>
            <person name="Amedeo P."/>
            <person name="Jones K.M."/>
            <person name="Tallon L.J."/>
            <person name="Delcher A.L."/>
            <person name="Salzberg S.L."/>
            <person name="Silva J.C."/>
            <person name="Haas B.J."/>
            <person name="Majoros W.H."/>
            <person name="Farzad M."/>
            <person name="Carlton J.M."/>
            <person name="Smith R.K. Jr."/>
            <person name="Garg J."/>
            <person name="Pearlman R.E."/>
            <person name="Karrer K.M."/>
            <person name="Sun L."/>
            <person name="Manning G."/>
            <person name="Elde N.C."/>
            <person name="Turkewitz A.P."/>
            <person name="Asai D.J."/>
            <person name="Wilkes D.E."/>
            <person name="Wang Y."/>
            <person name="Cai H."/>
            <person name="Collins K."/>
            <person name="Stewart B.A."/>
            <person name="Lee S.R."/>
            <person name="Wilamowska K."/>
            <person name="Weinberg Z."/>
            <person name="Ruzzo W.L."/>
            <person name="Wloga D."/>
            <person name="Gaertig J."/>
            <person name="Frankel J."/>
            <person name="Tsao C.-C."/>
            <person name="Gorovsky M.A."/>
            <person name="Keeling P.J."/>
            <person name="Waller R.F."/>
            <person name="Patron N.J."/>
            <person name="Cherry J.M."/>
            <person name="Stover N.A."/>
            <person name="Krieger C.J."/>
            <person name="del Toro C."/>
            <person name="Ryder H.F."/>
            <person name="Williamson S.C."/>
            <person name="Barbeau R.A."/>
            <person name="Hamilton E.P."/>
            <person name="Orias E."/>
        </authorList>
    </citation>
    <scope>NUCLEOTIDE SEQUENCE [LARGE SCALE GENOMIC DNA]</scope>
    <source>
        <strain evidence="4">SB210</strain>
    </source>
</reference>
<dbReference type="eggNOG" id="KOG1113">
    <property type="taxonomic scope" value="Eukaryota"/>
</dbReference>
<dbReference type="GeneID" id="7836183"/>
<evidence type="ECO:0000313" key="4">
    <source>
        <dbReference type="Proteomes" id="UP000009168"/>
    </source>
</evidence>